<dbReference type="KEGG" id="bcai:K788_0006369"/>
<dbReference type="RefSeq" id="WP_035999857.1">
    <property type="nucleotide sequence ID" value="NZ_CP012747.1"/>
</dbReference>
<accession>A0A0P0RGE9</accession>
<protein>
    <submittedName>
        <fullName evidence="1">Uncharacterized protein</fullName>
    </submittedName>
</protein>
<sequence length="84" mass="9593">MNAAWTIESFWKAFCARQISRGVSQAQLRESETAFYSGAVAMYDIMMTVTDPNLDPMEAHSILAALYDEREDFLRIHDMAAIDR</sequence>
<dbReference type="AlphaFoldDB" id="A0A0P0RGE9"/>
<evidence type="ECO:0000313" key="2">
    <source>
        <dbReference type="Proteomes" id="UP000019146"/>
    </source>
</evidence>
<reference evidence="1 2" key="1">
    <citation type="journal article" date="2014" name="Genome Announc.">
        <title>Draft Genome Sequence of the Haloacid-Degrading Burkholderia caribensis Strain MBA4.</title>
        <authorList>
            <person name="Pan Y."/>
            <person name="Kong K.F."/>
            <person name="Tsang J.S."/>
        </authorList>
    </citation>
    <scope>NUCLEOTIDE SEQUENCE [LARGE SCALE GENOMIC DNA]</scope>
    <source>
        <strain evidence="1 2">MBA4</strain>
    </source>
</reference>
<dbReference type="Proteomes" id="UP000019146">
    <property type="component" value="Chromosome 2"/>
</dbReference>
<evidence type="ECO:0000313" key="1">
    <source>
        <dbReference type="EMBL" id="ALL67683.1"/>
    </source>
</evidence>
<proteinExistence type="predicted"/>
<dbReference type="GeneID" id="69971478"/>
<gene>
    <name evidence="1" type="ORF">K788_0006369</name>
</gene>
<organism evidence="1 2">
    <name type="scientific">Paraburkholderia caribensis MBA4</name>
    <dbReference type="NCBI Taxonomy" id="1323664"/>
    <lineage>
        <taxon>Bacteria</taxon>
        <taxon>Pseudomonadati</taxon>
        <taxon>Pseudomonadota</taxon>
        <taxon>Betaproteobacteria</taxon>
        <taxon>Burkholderiales</taxon>
        <taxon>Burkholderiaceae</taxon>
        <taxon>Paraburkholderia</taxon>
    </lineage>
</organism>
<dbReference type="EMBL" id="CP012747">
    <property type="protein sequence ID" value="ALL67683.1"/>
    <property type="molecule type" value="Genomic_DNA"/>
</dbReference>
<name>A0A0P0RGE9_9BURK</name>